<proteinExistence type="predicted"/>
<name>A0A2W7TPB0_9FLAO</name>
<dbReference type="OrthoDB" id="981660at2"/>
<organism evidence="1 2">
    <name type="scientific">Flavobacterium aquariorum</name>
    <dbReference type="NCBI Taxonomy" id="2217670"/>
    <lineage>
        <taxon>Bacteria</taxon>
        <taxon>Pseudomonadati</taxon>
        <taxon>Bacteroidota</taxon>
        <taxon>Flavobacteriia</taxon>
        <taxon>Flavobacteriales</taxon>
        <taxon>Flavobacteriaceae</taxon>
        <taxon>Flavobacterium</taxon>
    </lineage>
</organism>
<comment type="caution">
    <text evidence="1">The sequence shown here is derived from an EMBL/GenBank/DDBJ whole genome shotgun (WGS) entry which is preliminary data.</text>
</comment>
<reference evidence="1 2" key="1">
    <citation type="submission" date="2018-06" db="EMBL/GenBank/DDBJ databases">
        <title>Flavobacterium sp IMCC34762, genome.</title>
        <authorList>
            <person name="Joung Y."/>
            <person name="Cho J."/>
            <person name="Song J."/>
        </authorList>
    </citation>
    <scope>NUCLEOTIDE SEQUENCE [LARGE SCALE GENOMIC DNA]</scope>
    <source>
        <strain evidence="1 2">IMCC34762</strain>
    </source>
</reference>
<dbReference type="EMBL" id="QKXH01000015">
    <property type="protein sequence ID" value="PZX91878.1"/>
    <property type="molecule type" value="Genomic_DNA"/>
</dbReference>
<evidence type="ECO:0008006" key="3">
    <source>
        <dbReference type="Google" id="ProtNLM"/>
    </source>
</evidence>
<dbReference type="AlphaFoldDB" id="A0A2W7TPB0"/>
<protein>
    <recommendedName>
        <fullName evidence="3">DUF4145 domain-containing protein</fullName>
    </recommendedName>
</protein>
<evidence type="ECO:0000313" key="1">
    <source>
        <dbReference type="EMBL" id="PZX91878.1"/>
    </source>
</evidence>
<dbReference type="RefSeq" id="WP_111411538.1">
    <property type="nucleotide sequence ID" value="NZ_QKXH01000015.1"/>
</dbReference>
<dbReference type="Proteomes" id="UP000249177">
    <property type="component" value="Unassembled WGS sequence"/>
</dbReference>
<accession>A0A2W7TPB0</accession>
<keyword evidence="2" id="KW-1185">Reference proteome</keyword>
<sequence>MIDKEFIEEYSLFRKYKSEGISKNLQDWKKTPINMTCNVCKSLQTFNLSNDFYYEGSSQKIFANNRVLNLKYICQSCKNFNRHFYVYVNENVNEFYKVGQFPEWEIKMDKNLEKTLNKHSPTFRKGLVCESQGYGIGAFAYYRRITEEIIDELLDSISELIEEEHKSEYLIALEKAKKTRVTQEKIDIVKDLLPTILKPNGMNPLGVLHSELSEGLHASTDEACLENANHIKSILTFLINQIIQSKESAKSFTSSMKSLLEKKSAK</sequence>
<evidence type="ECO:0000313" key="2">
    <source>
        <dbReference type="Proteomes" id="UP000249177"/>
    </source>
</evidence>
<gene>
    <name evidence="1" type="ORF">DOS84_18260</name>
</gene>